<evidence type="ECO:0000256" key="4">
    <source>
        <dbReference type="ARBA" id="ARBA00022825"/>
    </source>
</evidence>
<comment type="similarity">
    <text evidence="1">Belongs to the peptidase S1C family.</text>
</comment>
<dbReference type="PANTHER" id="PTHR43343:SF3">
    <property type="entry name" value="PROTEASE DO-LIKE 8, CHLOROPLASTIC"/>
    <property type="match status" value="1"/>
</dbReference>
<name>A0A323TJK3_9BACI</name>
<comment type="caution">
    <text evidence="7">The sequence shown here is derived from an EMBL/GenBank/DDBJ whole genome shotgun (WGS) entry which is preliminary data.</text>
</comment>
<sequence>MTLNSSVLEGDPINDSRDEEENENNQNTDNDHTFKEKEELFFDGERYYTKEEFFHPEEEEQEIKKPKKKRRGLKIGIASLLTIALLSNVFAMWPRLFNLPAIDFIATSQELSNNEEVQLYKESIVVVRAGNSKGTGFYISDDGYIMTNEHVLNNDPQPTVTFQNGESYRAEVIESNEDIDIAILQIDIQDTDHSPPILEFEETWDETMRVYVIGNPLFFNYIANEGTLIGTTTTQSREEPVIMLDAPIYQGSSGSPVINQDGNVIGVVYATTRVDHDGSRTKVGLAISVDDFKQYVDLED</sequence>
<dbReference type="Gene3D" id="2.40.10.10">
    <property type="entry name" value="Trypsin-like serine proteases"/>
    <property type="match status" value="2"/>
</dbReference>
<dbReference type="GO" id="GO:0004252">
    <property type="term" value="F:serine-type endopeptidase activity"/>
    <property type="evidence" value="ECO:0007669"/>
    <property type="project" value="InterPro"/>
</dbReference>
<protein>
    <submittedName>
        <fullName evidence="7">Serine protease</fullName>
    </submittedName>
</protein>
<keyword evidence="6" id="KW-1133">Transmembrane helix</keyword>
<evidence type="ECO:0000256" key="5">
    <source>
        <dbReference type="SAM" id="MobiDB-lite"/>
    </source>
</evidence>
<dbReference type="Proteomes" id="UP000248214">
    <property type="component" value="Unassembled WGS sequence"/>
</dbReference>
<reference evidence="7 8" key="1">
    <citation type="submission" date="2017-10" db="EMBL/GenBank/DDBJ databases">
        <title>Bacillus sp. nov., a halophilic bacterium isolated from a Keqin Lake.</title>
        <authorList>
            <person name="Wang H."/>
        </authorList>
    </citation>
    <scope>NUCLEOTIDE SEQUENCE [LARGE SCALE GENOMIC DNA]</scope>
    <source>
        <strain evidence="7 8">KQ-12</strain>
    </source>
</reference>
<dbReference type="InterPro" id="IPR009003">
    <property type="entry name" value="Peptidase_S1_PA"/>
</dbReference>
<feature type="region of interest" description="Disordered" evidence="5">
    <location>
        <begin position="1"/>
        <end position="35"/>
    </location>
</feature>
<dbReference type="SUPFAM" id="SSF50494">
    <property type="entry name" value="Trypsin-like serine proteases"/>
    <property type="match status" value="1"/>
</dbReference>
<proteinExistence type="inferred from homology"/>
<evidence type="ECO:0000313" key="7">
    <source>
        <dbReference type="EMBL" id="PYZ95058.1"/>
    </source>
</evidence>
<dbReference type="InterPro" id="IPR051201">
    <property type="entry name" value="Chloro_Bact_Ser_Proteases"/>
</dbReference>
<keyword evidence="4" id="KW-0720">Serine protease</keyword>
<evidence type="ECO:0000256" key="6">
    <source>
        <dbReference type="SAM" id="Phobius"/>
    </source>
</evidence>
<dbReference type="AlphaFoldDB" id="A0A323TJK3"/>
<evidence type="ECO:0000256" key="2">
    <source>
        <dbReference type="ARBA" id="ARBA00022670"/>
    </source>
</evidence>
<dbReference type="EMBL" id="PDOD01000001">
    <property type="protein sequence ID" value="PYZ95058.1"/>
    <property type="molecule type" value="Genomic_DNA"/>
</dbReference>
<feature type="transmembrane region" description="Helical" evidence="6">
    <location>
        <begin position="73"/>
        <end position="93"/>
    </location>
</feature>
<dbReference type="OrthoDB" id="9766361at2"/>
<dbReference type="PRINTS" id="PR00834">
    <property type="entry name" value="PROTEASES2C"/>
</dbReference>
<keyword evidence="8" id="KW-1185">Reference proteome</keyword>
<evidence type="ECO:0000256" key="1">
    <source>
        <dbReference type="ARBA" id="ARBA00010541"/>
    </source>
</evidence>
<keyword evidence="3" id="KW-0378">Hydrolase</keyword>
<dbReference type="InterPro" id="IPR001940">
    <property type="entry name" value="Peptidase_S1C"/>
</dbReference>
<keyword evidence="6" id="KW-0472">Membrane</keyword>
<dbReference type="PANTHER" id="PTHR43343">
    <property type="entry name" value="PEPTIDASE S12"/>
    <property type="match status" value="1"/>
</dbReference>
<dbReference type="RefSeq" id="WP_110608693.1">
    <property type="nucleotide sequence ID" value="NZ_PDOD01000001.1"/>
</dbReference>
<keyword evidence="2 7" id="KW-0645">Protease</keyword>
<dbReference type="Pfam" id="PF13365">
    <property type="entry name" value="Trypsin_2"/>
    <property type="match status" value="1"/>
</dbReference>
<dbReference type="InterPro" id="IPR043504">
    <property type="entry name" value="Peptidase_S1_PA_chymotrypsin"/>
</dbReference>
<evidence type="ECO:0000256" key="3">
    <source>
        <dbReference type="ARBA" id="ARBA00022801"/>
    </source>
</evidence>
<accession>A0A323TJK3</accession>
<gene>
    <name evidence="7" type="ORF">CR194_05960</name>
</gene>
<keyword evidence="6" id="KW-0812">Transmembrane</keyword>
<evidence type="ECO:0000313" key="8">
    <source>
        <dbReference type="Proteomes" id="UP000248214"/>
    </source>
</evidence>
<dbReference type="GO" id="GO:0006508">
    <property type="term" value="P:proteolysis"/>
    <property type="evidence" value="ECO:0007669"/>
    <property type="project" value="UniProtKB-KW"/>
</dbReference>
<organism evidence="7 8">
    <name type="scientific">Salipaludibacillus keqinensis</name>
    <dbReference type="NCBI Taxonomy" id="2045207"/>
    <lineage>
        <taxon>Bacteria</taxon>
        <taxon>Bacillati</taxon>
        <taxon>Bacillota</taxon>
        <taxon>Bacilli</taxon>
        <taxon>Bacillales</taxon>
        <taxon>Bacillaceae</taxon>
    </lineage>
</organism>